<dbReference type="PROSITE" id="PS00463">
    <property type="entry name" value="ZN2_CY6_FUNGAL_1"/>
    <property type="match status" value="1"/>
</dbReference>
<dbReference type="AlphaFoldDB" id="A0A1E4RJT8"/>
<dbReference type="GO" id="GO:0000981">
    <property type="term" value="F:DNA-binding transcription factor activity, RNA polymerase II-specific"/>
    <property type="evidence" value="ECO:0007669"/>
    <property type="project" value="InterPro"/>
</dbReference>
<name>A0A1E4RJT8_9ASCO</name>
<protein>
    <recommendedName>
        <fullName evidence="1">Zn(2)-C6 fungal-type domain-containing protein</fullName>
    </recommendedName>
</protein>
<evidence type="ECO:0000313" key="3">
    <source>
        <dbReference type="Proteomes" id="UP000095085"/>
    </source>
</evidence>
<dbReference type="STRING" id="984485.A0A1E4RJT8"/>
<dbReference type="Proteomes" id="UP000095085">
    <property type="component" value="Unassembled WGS sequence"/>
</dbReference>
<evidence type="ECO:0000313" key="2">
    <source>
        <dbReference type="EMBL" id="ODV67513.1"/>
    </source>
</evidence>
<dbReference type="Pfam" id="PF00172">
    <property type="entry name" value="Zn_clus"/>
    <property type="match status" value="1"/>
</dbReference>
<dbReference type="SMART" id="SM00066">
    <property type="entry name" value="GAL4"/>
    <property type="match status" value="1"/>
</dbReference>
<gene>
    <name evidence="2" type="ORF">HYPBUDRAFT_10721</name>
</gene>
<sequence length="700" mass="82817">MAANKIEKASSTRRRHTNSKLGCTNCKRKKIRCDENLPNCENCSRGKKEVCSYLSLSSSEINRIKITHSLRNSQNKLLNLNYRLPTSSNEKLDYADEKSSSVLEFKFELTKLPLKIPSIPYPPVQFNNLTINDFDADFKVISSTPEPKTNLPNSTKGGSFSRLDYQRMNKKRVMDLPNVKVPPELNYHVVQAKYNLVDYLIDFINQLPNWARTNDYDLIWESLNTLSRVIILNQFKMKTQYQPDQILNLNEFEKTCFEKHAAAILKLTNESNNFTSDINYNHEKTHLNSYSCCFINFTSILLNFSIDTYYQTSKKLYEIFNNYSNYLQVNNLKPLKIFQFMVNNLQYNMMSINIPSYYPQFLIELSSNLENLSIIYKKQSTDQKFFNNDSLNKYYFKLNLQYNNLSNFIKFDIIPIIFDKRNESNISIYSPSIIYSILKKWLSIFPSEAMNFNEKLVPMNQSIDGQFLSDLSITLYNYYHNISIILDTIFPSCKYLFSVSCMTPFTKLPPNIHYKNSNHENWFVPNSTTGYMKCNDYLIKHNYYIIRIGTFFQNRYKFYQNHVIWKNPYNKDLSSIRSKPRYMKNVLEIPIRLFNQTIIRPEHYPIRIHSHYDILLRDPKVNSIFTRVDENMDQNLYTSNLETIDFFNKNSSTDFDYNNNLLVKDYKPMETIQVPSEVDLHFKDLKSYYEDRTLIIKESL</sequence>
<dbReference type="SUPFAM" id="SSF57701">
    <property type="entry name" value="Zn2/Cys6 DNA-binding domain"/>
    <property type="match status" value="1"/>
</dbReference>
<proteinExistence type="predicted"/>
<dbReference type="Gene3D" id="4.10.240.10">
    <property type="entry name" value="Zn(2)-C6 fungal-type DNA-binding domain"/>
    <property type="match status" value="1"/>
</dbReference>
<evidence type="ECO:0000259" key="1">
    <source>
        <dbReference type="PROSITE" id="PS50048"/>
    </source>
</evidence>
<dbReference type="PANTHER" id="PTHR47657:SF7">
    <property type="entry name" value="STEROL REGULATORY ELEMENT-BINDING PROTEIN ECM22"/>
    <property type="match status" value="1"/>
</dbReference>
<dbReference type="GO" id="GO:0008270">
    <property type="term" value="F:zinc ion binding"/>
    <property type="evidence" value="ECO:0007669"/>
    <property type="project" value="InterPro"/>
</dbReference>
<dbReference type="PROSITE" id="PS50048">
    <property type="entry name" value="ZN2_CY6_FUNGAL_2"/>
    <property type="match status" value="1"/>
</dbReference>
<reference evidence="3" key="1">
    <citation type="submission" date="2016-05" db="EMBL/GenBank/DDBJ databases">
        <title>Comparative genomics of biotechnologically important yeasts.</title>
        <authorList>
            <consortium name="DOE Joint Genome Institute"/>
            <person name="Riley R."/>
            <person name="Haridas S."/>
            <person name="Wolfe K.H."/>
            <person name="Lopes M.R."/>
            <person name="Hittinger C.T."/>
            <person name="Goker M."/>
            <person name="Salamov A."/>
            <person name="Wisecaver J."/>
            <person name="Long T.M."/>
            <person name="Aerts A.L."/>
            <person name="Barry K."/>
            <person name="Choi C."/>
            <person name="Clum A."/>
            <person name="Coughlan A.Y."/>
            <person name="Deshpande S."/>
            <person name="Douglass A.P."/>
            <person name="Hanson S.J."/>
            <person name="Klenk H.-P."/>
            <person name="Labutti K."/>
            <person name="Lapidus A."/>
            <person name="Lindquist E."/>
            <person name="Lipzen A."/>
            <person name="Meier-Kolthoff J.P."/>
            <person name="Ohm R.A."/>
            <person name="Otillar R.P."/>
            <person name="Pangilinan J."/>
            <person name="Peng Y."/>
            <person name="Rokas A."/>
            <person name="Rosa C.A."/>
            <person name="Scheuner C."/>
            <person name="Sibirny A.A."/>
            <person name="Slot J.C."/>
            <person name="Stielow J.B."/>
            <person name="Sun H."/>
            <person name="Kurtzman C.P."/>
            <person name="Blackwell M."/>
            <person name="Grigoriev I.V."/>
            <person name="Jeffries T.W."/>
        </authorList>
    </citation>
    <scope>NUCLEOTIDE SEQUENCE [LARGE SCALE GENOMIC DNA]</scope>
    <source>
        <strain evidence="3">NRRL Y-1933</strain>
    </source>
</reference>
<dbReference type="GeneID" id="30993081"/>
<organism evidence="2 3">
    <name type="scientific">Hyphopichia burtonii NRRL Y-1933</name>
    <dbReference type="NCBI Taxonomy" id="984485"/>
    <lineage>
        <taxon>Eukaryota</taxon>
        <taxon>Fungi</taxon>
        <taxon>Dikarya</taxon>
        <taxon>Ascomycota</taxon>
        <taxon>Saccharomycotina</taxon>
        <taxon>Pichiomycetes</taxon>
        <taxon>Debaryomycetaceae</taxon>
        <taxon>Hyphopichia</taxon>
    </lineage>
</organism>
<dbReference type="EMBL" id="KV454540">
    <property type="protein sequence ID" value="ODV67513.1"/>
    <property type="molecule type" value="Genomic_DNA"/>
</dbReference>
<dbReference type="CDD" id="cd00067">
    <property type="entry name" value="GAL4"/>
    <property type="match status" value="1"/>
</dbReference>
<feature type="domain" description="Zn(2)-C6 fungal-type" evidence="1">
    <location>
        <begin position="22"/>
        <end position="53"/>
    </location>
</feature>
<dbReference type="InterPro" id="IPR001138">
    <property type="entry name" value="Zn2Cys6_DnaBD"/>
</dbReference>
<dbReference type="RefSeq" id="XP_020076580.1">
    <property type="nucleotide sequence ID" value="XM_020218531.1"/>
</dbReference>
<dbReference type="InterPro" id="IPR036864">
    <property type="entry name" value="Zn2-C6_fun-type_DNA-bd_sf"/>
</dbReference>
<dbReference type="InterPro" id="IPR052400">
    <property type="entry name" value="Zn2-C6_fungal_TF"/>
</dbReference>
<dbReference type="PANTHER" id="PTHR47657">
    <property type="entry name" value="STEROL REGULATORY ELEMENT-BINDING PROTEIN ECM22"/>
    <property type="match status" value="1"/>
</dbReference>
<dbReference type="OrthoDB" id="4937900at2759"/>
<keyword evidence="3" id="KW-1185">Reference proteome</keyword>
<accession>A0A1E4RJT8</accession>